<protein>
    <submittedName>
        <fullName evidence="2">Uncharacterized protein</fullName>
    </submittedName>
</protein>
<evidence type="ECO:0000256" key="1">
    <source>
        <dbReference type="SAM" id="MobiDB-lite"/>
    </source>
</evidence>
<proteinExistence type="predicted"/>
<evidence type="ECO:0000313" key="2">
    <source>
        <dbReference type="EMBL" id="MFC5214319.1"/>
    </source>
</evidence>
<feature type="compositionally biased region" description="Low complexity" evidence="1">
    <location>
        <begin position="250"/>
        <end position="271"/>
    </location>
</feature>
<organism evidence="2 3">
    <name type="scientific">Streptomyces coerulescens</name>
    <dbReference type="NCBI Taxonomy" id="29304"/>
    <lineage>
        <taxon>Bacteria</taxon>
        <taxon>Bacillati</taxon>
        <taxon>Actinomycetota</taxon>
        <taxon>Actinomycetes</taxon>
        <taxon>Kitasatosporales</taxon>
        <taxon>Streptomycetaceae</taxon>
        <taxon>Streptomyces</taxon>
    </lineage>
</organism>
<dbReference type="Proteomes" id="UP001596263">
    <property type="component" value="Unassembled WGS sequence"/>
</dbReference>
<comment type="caution">
    <text evidence="2">The sequence shown here is derived from an EMBL/GenBank/DDBJ whole genome shotgun (WGS) entry which is preliminary data.</text>
</comment>
<dbReference type="EMBL" id="JBHSKM010000005">
    <property type="protein sequence ID" value="MFC5214319.1"/>
    <property type="molecule type" value="Genomic_DNA"/>
</dbReference>
<gene>
    <name evidence="2" type="ORF">ACFPQ9_10825</name>
</gene>
<feature type="region of interest" description="Disordered" evidence="1">
    <location>
        <begin position="238"/>
        <end position="288"/>
    </location>
</feature>
<dbReference type="RefSeq" id="WP_380850426.1">
    <property type="nucleotide sequence ID" value="NZ_JBHSKM010000005.1"/>
</dbReference>
<sequence length="288" mass="30584">MAAIPIDLLDRIRELERKVRELTGRAQIRPALNEITNGPVRIAEGGSLEVRAPDGTGIFAVGRHWDGAYGVGIQRSDGTLAYSVGGSGEGSNMTRTFSRAGAVILMDDYYSKEFLGRPWMPIQLYPTKQQGTEGTSYQYAWVGGAPIHNAVAVITLSSIASPGGGQVRINMLPAGGGEVALAEYDIPAGGTWVNKTITQPMHGVGFQDYVGFNIQHRVKTAGSGIETRVFHAYTRNTFTPEEVPDPPPFAETAARAAAPEFRGAPAAEATPTPAPPSAAEPGLHTIDD</sequence>
<evidence type="ECO:0000313" key="3">
    <source>
        <dbReference type="Proteomes" id="UP001596263"/>
    </source>
</evidence>
<name>A0ABW0CFE8_STRCD</name>
<accession>A0ABW0CFE8</accession>
<keyword evidence="3" id="KW-1185">Reference proteome</keyword>
<reference evidence="3" key="1">
    <citation type="journal article" date="2019" name="Int. J. Syst. Evol. Microbiol.">
        <title>The Global Catalogue of Microorganisms (GCM) 10K type strain sequencing project: providing services to taxonomists for standard genome sequencing and annotation.</title>
        <authorList>
            <consortium name="The Broad Institute Genomics Platform"/>
            <consortium name="The Broad Institute Genome Sequencing Center for Infectious Disease"/>
            <person name="Wu L."/>
            <person name="Ma J."/>
        </authorList>
    </citation>
    <scope>NUCLEOTIDE SEQUENCE [LARGE SCALE GENOMIC DNA]</scope>
    <source>
        <strain evidence="3">KCTC 42586</strain>
    </source>
</reference>